<sequence length="131" mass="14161">MEFNLLAVLLSGVGSMLLGFLWYGPLFSKIWMKESHLSEDDVKGGPGTGYLLTFIAALFMAAITSLLISRLAVTEVMDGLVIGLLIGLGYIATSFASNYIFGQKTLKLYFIDAGYQVVNVLLATIVIILMG</sequence>
<dbReference type="Proteomes" id="UP000034799">
    <property type="component" value="Unassembled WGS sequence"/>
</dbReference>
<proteinExistence type="predicted"/>
<feature type="transmembrane region" description="Helical" evidence="1">
    <location>
        <begin position="48"/>
        <end position="68"/>
    </location>
</feature>
<evidence type="ECO:0000256" key="1">
    <source>
        <dbReference type="SAM" id="Phobius"/>
    </source>
</evidence>
<comment type="caution">
    <text evidence="2">The sequence shown here is derived from an EMBL/GenBank/DDBJ whole genome shotgun (WGS) entry which is preliminary data.</text>
</comment>
<dbReference type="InterPro" id="IPR013879">
    <property type="entry name" value="DUF1761"/>
</dbReference>
<name>A0A0G0Q6U1_9BACT</name>
<gene>
    <name evidence="2" type="ORF">UT34_C0001G0155</name>
</gene>
<keyword evidence="1" id="KW-0472">Membrane</keyword>
<feature type="transmembrane region" description="Helical" evidence="1">
    <location>
        <begin position="108"/>
        <end position="130"/>
    </location>
</feature>
<keyword evidence="1" id="KW-0812">Transmembrane</keyword>
<accession>A0A0G0Q6U1</accession>
<keyword evidence="1" id="KW-1133">Transmembrane helix</keyword>
<dbReference type="Pfam" id="PF08570">
    <property type="entry name" value="DUF1761"/>
    <property type="match status" value="1"/>
</dbReference>
<feature type="transmembrane region" description="Helical" evidence="1">
    <location>
        <begin position="6"/>
        <end position="27"/>
    </location>
</feature>
<evidence type="ECO:0000313" key="3">
    <source>
        <dbReference type="Proteomes" id="UP000034799"/>
    </source>
</evidence>
<dbReference type="STRING" id="1619100.UT34_C0001G0155"/>
<evidence type="ECO:0008006" key="4">
    <source>
        <dbReference type="Google" id="ProtNLM"/>
    </source>
</evidence>
<feature type="transmembrane region" description="Helical" evidence="1">
    <location>
        <begin position="80"/>
        <end position="101"/>
    </location>
</feature>
<dbReference type="AlphaFoldDB" id="A0A0G0Q6U1"/>
<dbReference type="EMBL" id="LBWK01000001">
    <property type="protein sequence ID" value="KKR06115.1"/>
    <property type="molecule type" value="Genomic_DNA"/>
</dbReference>
<evidence type="ECO:0000313" key="2">
    <source>
        <dbReference type="EMBL" id="KKR06115.1"/>
    </source>
</evidence>
<protein>
    <recommendedName>
        <fullName evidence="4">DUF1761 domain-containing protein</fullName>
    </recommendedName>
</protein>
<reference evidence="2 3" key="1">
    <citation type="journal article" date="2015" name="Nature">
        <title>rRNA introns, odd ribosomes, and small enigmatic genomes across a large radiation of phyla.</title>
        <authorList>
            <person name="Brown C.T."/>
            <person name="Hug L.A."/>
            <person name="Thomas B.C."/>
            <person name="Sharon I."/>
            <person name="Castelle C.J."/>
            <person name="Singh A."/>
            <person name="Wilkins M.J."/>
            <person name="Williams K.H."/>
            <person name="Banfield J.F."/>
        </authorList>
    </citation>
    <scope>NUCLEOTIDE SEQUENCE [LARGE SCALE GENOMIC DNA]</scope>
</reference>
<organism evidence="2 3">
    <name type="scientific">candidate division WS6 bacterium GW2011_GWF2_39_15</name>
    <dbReference type="NCBI Taxonomy" id="1619100"/>
    <lineage>
        <taxon>Bacteria</taxon>
        <taxon>Candidatus Dojkabacteria</taxon>
    </lineage>
</organism>